<dbReference type="OrthoDB" id="306488at2759"/>
<accession>A0A077ZTR0</accession>
<sequence length="223" mass="26257">MEYLPEKKRTQKVQVMKKEEKTRKFREYLANNDVVLAIVKYILALRSADPKPSDPVQHLRDYFGEVRDPMWDEVDRLTAENGDIRDNQLPQLTQQLQELEQQLDYTKQQNRAVDCYYAVDPDRTRLSGFAKFDLDTKITSLQFFKLVEEHCTVTKEEVMYITDEEGNQVESKQTTKAIDDELFDRTLTIFERAFKEATPPFQGDLENETYKAILARLRSFVPQ</sequence>
<dbReference type="InParanoid" id="A0A077ZTR0"/>
<evidence type="ECO:0000313" key="4">
    <source>
        <dbReference type="EMBL" id="CDW73282.1"/>
    </source>
</evidence>
<dbReference type="GO" id="GO:0005634">
    <property type="term" value="C:nucleus"/>
    <property type="evidence" value="ECO:0007669"/>
    <property type="project" value="UniProtKB-SubCell"/>
</dbReference>
<dbReference type="InterPro" id="IPR026060">
    <property type="entry name" value="AMY1"/>
</dbReference>
<gene>
    <name evidence="4" type="primary">Contig11379.g12161</name>
    <name evidence="4" type="ORF">STYLEM_2258</name>
</gene>
<evidence type="ECO:0000313" key="5">
    <source>
        <dbReference type="Proteomes" id="UP000039865"/>
    </source>
</evidence>
<name>A0A077ZTR0_STYLE</name>
<dbReference type="EMBL" id="CCKQ01002196">
    <property type="protein sequence ID" value="CDW73282.1"/>
    <property type="molecule type" value="Genomic_DNA"/>
</dbReference>
<comment type="similarity">
    <text evidence="2">Belongs to the AMY1 family.</text>
</comment>
<keyword evidence="3" id="KW-0539">Nucleus</keyword>
<reference evidence="4 5" key="1">
    <citation type="submission" date="2014-06" db="EMBL/GenBank/DDBJ databases">
        <authorList>
            <person name="Swart Estienne"/>
        </authorList>
    </citation>
    <scope>NUCLEOTIDE SEQUENCE [LARGE SCALE GENOMIC DNA]</scope>
    <source>
        <strain evidence="4 5">130c</strain>
    </source>
</reference>
<dbReference type="PANTHER" id="PTHR13168:SF0">
    <property type="entry name" value="C-MYC-BINDING PROTEIN"/>
    <property type="match status" value="1"/>
</dbReference>
<dbReference type="PANTHER" id="PTHR13168">
    <property type="entry name" value="ASSOCIATE OF C-MYC AMY-1"/>
    <property type="match status" value="1"/>
</dbReference>
<comment type="subcellular location">
    <subcellularLocation>
        <location evidence="1">Nucleus</location>
    </subcellularLocation>
</comment>
<dbReference type="AlphaFoldDB" id="A0A077ZTR0"/>
<organism evidence="4 5">
    <name type="scientific">Stylonychia lemnae</name>
    <name type="common">Ciliate</name>
    <dbReference type="NCBI Taxonomy" id="5949"/>
    <lineage>
        <taxon>Eukaryota</taxon>
        <taxon>Sar</taxon>
        <taxon>Alveolata</taxon>
        <taxon>Ciliophora</taxon>
        <taxon>Intramacronucleata</taxon>
        <taxon>Spirotrichea</taxon>
        <taxon>Stichotrichia</taxon>
        <taxon>Sporadotrichida</taxon>
        <taxon>Oxytrichidae</taxon>
        <taxon>Stylonychinae</taxon>
        <taxon>Stylonychia</taxon>
    </lineage>
</organism>
<proteinExistence type="inferred from homology"/>
<dbReference type="Proteomes" id="UP000039865">
    <property type="component" value="Unassembled WGS sequence"/>
</dbReference>
<keyword evidence="5" id="KW-1185">Reference proteome</keyword>
<protein>
    <submittedName>
        <fullName evidence="4">Uncharacterized protein</fullName>
    </submittedName>
</protein>
<evidence type="ECO:0000256" key="3">
    <source>
        <dbReference type="ARBA" id="ARBA00023242"/>
    </source>
</evidence>
<evidence type="ECO:0000256" key="2">
    <source>
        <dbReference type="ARBA" id="ARBA00009389"/>
    </source>
</evidence>
<dbReference type="GO" id="GO:0003713">
    <property type="term" value="F:transcription coactivator activity"/>
    <property type="evidence" value="ECO:0007669"/>
    <property type="project" value="InterPro"/>
</dbReference>
<evidence type="ECO:0000256" key="1">
    <source>
        <dbReference type="ARBA" id="ARBA00004123"/>
    </source>
</evidence>